<protein>
    <recommendedName>
        <fullName evidence="5">AMP-dependent synthetase/ligase domain-containing protein</fullName>
    </recommendedName>
</protein>
<dbReference type="GO" id="GO:0006631">
    <property type="term" value="P:fatty acid metabolic process"/>
    <property type="evidence" value="ECO:0007669"/>
    <property type="project" value="TreeGrafter"/>
</dbReference>
<dbReference type="SUPFAM" id="SSF47336">
    <property type="entry name" value="ACP-like"/>
    <property type="match status" value="1"/>
</dbReference>
<keyword evidence="4" id="KW-0436">Ligase</keyword>
<dbReference type="SUPFAM" id="SSF52777">
    <property type="entry name" value="CoA-dependent acyltransferases"/>
    <property type="match status" value="1"/>
</dbReference>
<dbReference type="Gene3D" id="3.30.300.30">
    <property type="match status" value="1"/>
</dbReference>
<keyword evidence="3" id="KW-0597">Phosphoprotein</keyword>
<evidence type="ECO:0000256" key="4">
    <source>
        <dbReference type="ARBA" id="ARBA00022598"/>
    </source>
</evidence>
<evidence type="ECO:0000313" key="7">
    <source>
        <dbReference type="Proteomes" id="UP000829685"/>
    </source>
</evidence>
<comment type="similarity">
    <text evidence="1">Belongs to the ATP-dependent AMP-binding enzyme family.</text>
</comment>
<dbReference type="AlphaFoldDB" id="A0A9Q0AR53"/>
<evidence type="ECO:0000259" key="5">
    <source>
        <dbReference type="Pfam" id="PF00501"/>
    </source>
</evidence>
<evidence type="ECO:0000256" key="1">
    <source>
        <dbReference type="ARBA" id="ARBA00006432"/>
    </source>
</evidence>
<evidence type="ECO:0000256" key="2">
    <source>
        <dbReference type="ARBA" id="ARBA00022450"/>
    </source>
</evidence>
<dbReference type="EMBL" id="JAFIMR010000013">
    <property type="protein sequence ID" value="KAI1870973.1"/>
    <property type="molecule type" value="Genomic_DNA"/>
</dbReference>
<dbReference type="InterPro" id="IPR045851">
    <property type="entry name" value="AMP-bd_C_sf"/>
</dbReference>
<organism evidence="6 7">
    <name type="scientific">Neoarthrinium moseri</name>
    <dbReference type="NCBI Taxonomy" id="1658444"/>
    <lineage>
        <taxon>Eukaryota</taxon>
        <taxon>Fungi</taxon>
        <taxon>Dikarya</taxon>
        <taxon>Ascomycota</taxon>
        <taxon>Pezizomycotina</taxon>
        <taxon>Sordariomycetes</taxon>
        <taxon>Xylariomycetidae</taxon>
        <taxon>Amphisphaeriales</taxon>
        <taxon>Apiosporaceae</taxon>
        <taxon>Neoarthrinium</taxon>
    </lineage>
</organism>
<dbReference type="Gene3D" id="3.30.559.10">
    <property type="entry name" value="Chloramphenicol acetyltransferase-like domain"/>
    <property type="match status" value="1"/>
</dbReference>
<dbReference type="CDD" id="cd04433">
    <property type="entry name" value="AFD_class_I"/>
    <property type="match status" value="1"/>
</dbReference>
<accession>A0A9Q0AR53</accession>
<dbReference type="InterPro" id="IPR023213">
    <property type="entry name" value="CAT-like_dom_sf"/>
</dbReference>
<keyword evidence="2" id="KW-0596">Phosphopantetheine</keyword>
<evidence type="ECO:0000313" key="6">
    <source>
        <dbReference type="EMBL" id="KAI1870973.1"/>
    </source>
</evidence>
<sequence>MGDLQSTGLSEVYGAVIPEKFRSKQEMFLDAVKKYPENLALACVHQPNDLFGIPSQPLDEETYHKQPYLRWTFRELSAAVFRCAAGFRAAGIRPGMPFFTFNTNGAEHVISYWALVDIGCIFVPINPRNLVNRAEVVHMINTALSLAPEARPVVMVSSPDLAASIDELGVFNHGIRIAVTSSAASKGWIPFESLMCSGYPTVKSEEDTEPANRVIDGVVLFTSGTTSMPKGCYREHPQWSIYIHAAQCVTTEDSIVAGSSFCGVLPNNHAMGHLCLVFAQTAGAAMVYPGPTFQADTMLQTLTALVPTLVHALTGLKASLGHRLTHLKLVMFGGAVLTPENLQTCIDELGAQRVENAFGMTEGLLIRSGGQSELSKIVDGDHVAVGWTQPGTAIRIADPETNQVLPRNRLGELQCSALSVSPYIGGVSDDSFYNDKGGRLWFKTGDQARMDETGRLFITGRYKDMIIRGGENMSPTAIEAAISKDPKLAALNPQVVALSDQIAGEVPVAVVLGPATADIKDAIQAAVTVNMGTLYTPDDVVSLQDLGLSDYPRTMAGKIQKTKLAALVKKWHDDEEKRNAIVGTEELAVEVRDIWAKAVGLDPARLSFDSQIGEFADSITVMRVRDTVRRKTGKLLSMVDMAKVDTISGHIALLQAQTTPIEVGENRRIVRQGPPEVGDMSHLTADPDLFEPTKELISRVIRPHGLSWEDVEDVIPAYDFANMLAETRLFDSWGFKFSILFNKRSKEVSKTRLKCDCAFIDKLFQEVRSAMERLLKNNRMLASFLVADPDVLGSTDSLHVAIRHSKKLFDIIFEDGGNLKTVDELKCLALDYKDQVTYPGPLSRAVLYNIEETSEVGVVFCVDHATIDASTGLIFNADLDKALKSTSPLSEHVDYKLWADSYHNQRTSLEAKAATKWHVKRLEGLKDHRKALWPEFQMPKEADDYIVASSEEEAVYHNFDAPEIHEFRRQHPRITANIVIKTALVLLNLHRNDYTHALFANLEAARTTFPFLPKAVEATGHFEATDVSGPTIQAVINFVKFDPEETVISLLERVQEDQNNLTKYASAPLQEIISSLGDVGKIIPETIGHQIYNWTPGMGTTGTNPHENFTVLNSVVRNRLGLSWNAGLGGRNTDTFFTSVRGISFDREKQKTLVQDWEKITLWLLRRENWDVAVRGYDSSLD</sequence>
<proteinExistence type="inferred from homology"/>
<name>A0A9Q0AR53_9PEZI</name>
<dbReference type="PANTHER" id="PTHR43201">
    <property type="entry name" value="ACYL-COA SYNTHETASE"/>
    <property type="match status" value="1"/>
</dbReference>
<dbReference type="Pfam" id="PF00501">
    <property type="entry name" value="AMP-binding"/>
    <property type="match status" value="1"/>
</dbReference>
<keyword evidence="7" id="KW-1185">Reference proteome</keyword>
<gene>
    <name evidence="6" type="ORF">JX265_006013</name>
</gene>
<dbReference type="Gene3D" id="3.30.559.30">
    <property type="entry name" value="Nonribosomal peptide synthetase, condensation domain"/>
    <property type="match status" value="1"/>
</dbReference>
<dbReference type="InterPro" id="IPR000873">
    <property type="entry name" value="AMP-dep_synth/lig_dom"/>
</dbReference>
<dbReference type="PROSITE" id="PS00455">
    <property type="entry name" value="AMP_BINDING"/>
    <property type="match status" value="1"/>
</dbReference>
<evidence type="ECO:0000256" key="3">
    <source>
        <dbReference type="ARBA" id="ARBA00022553"/>
    </source>
</evidence>
<dbReference type="Proteomes" id="UP000829685">
    <property type="component" value="Unassembled WGS sequence"/>
</dbReference>
<dbReference type="SUPFAM" id="SSF56801">
    <property type="entry name" value="Acetyl-CoA synthetase-like"/>
    <property type="match status" value="1"/>
</dbReference>
<dbReference type="InterPro" id="IPR036736">
    <property type="entry name" value="ACP-like_sf"/>
</dbReference>
<dbReference type="PANTHER" id="PTHR43201:SF5">
    <property type="entry name" value="MEDIUM-CHAIN ACYL-COA LIGASE ACSF2, MITOCHONDRIAL"/>
    <property type="match status" value="1"/>
</dbReference>
<dbReference type="InterPro" id="IPR020845">
    <property type="entry name" value="AMP-binding_CS"/>
</dbReference>
<comment type="caution">
    <text evidence="6">The sequence shown here is derived from an EMBL/GenBank/DDBJ whole genome shotgun (WGS) entry which is preliminary data.</text>
</comment>
<feature type="domain" description="AMP-dependent synthetase/ligase" evidence="5">
    <location>
        <begin position="61"/>
        <end position="414"/>
    </location>
</feature>
<dbReference type="Gene3D" id="3.40.50.12780">
    <property type="entry name" value="N-terminal domain of ligase-like"/>
    <property type="match status" value="1"/>
</dbReference>
<reference evidence="6" key="1">
    <citation type="submission" date="2021-03" db="EMBL/GenBank/DDBJ databases">
        <title>Revisited historic fungal species revealed as producer of novel bioactive compounds through whole genome sequencing and comparative genomics.</title>
        <authorList>
            <person name="Vignolle G.A."/>
            <person name="Hochenegger N."/>
            <person name="Mach R.L."/>
            <person name="Mach-Aigner A.R."/>
            <person name="Javad Rahimi M."/>
            <person name="Salim K.A."/>
            <person name="Chan C.M."/>
            <person name="Lim L.B.L."/>
            <person name="Cai F."/>
            <person name="Druzhinina I.S."/>
            <person name="U'Ren J.M."/>
            <person name="Derntl C."/>
        </authorList>
    </citation>
    <scope>NUCLEOTIDE SEQUENCE</scope>
    <source>
        <strain evidence="6">TUCIM 5799</strain>
    </source>
</reference>
<dbReference type="GO" id="GO:0031956">
    <property type="term" value="F:medium-chain fatty acid-CoA ligase activity"/>
    <property type="evidence" value="ECO:0007669"/>
    <property type="project" value="TreeGrafter"/>
</dbReference>
<dbReference type="InterPro" id="IPR042099">
    <property type="entry name" value="ANL_N_sf"/>
</dbReference>